<dbReference type="AlphaFoldDB" id="A0A2K3NJX8"/>
<feature type="region of interest" description="Disordered" evidence="1">
    <location>
        <begin position="82"/>
        <end position="127"/>
    </location>
</feature>
<accession>A0A2K3NJX8</accession>
<proteinExistence type="predicted"/>
<evidence type="ECO:0000313" key="3">
    <source>
        <dbReference type="Proteomes" id="UP000236291"/>
    </source>
</evidence>
<organism evidence="2 3">
    <name type="scientific">Trifolium pratense</name>
    <name type="common">Red clover</name>
    <dbReference type="NCBI Taxonomy" id="57577"/>
    <lineage>
        <taxon>Eukaryota</taxon>
        <taxon>Viridiplantae</taxon>
        <taxon>Streptophyta</taxon>
        <taxon>Embryophyta</taxon>
        <taxon>Tracheophyta</taxon>
        <taxon>Spermatophyta</taxon>
        <taxon>Magnoliopsida</taxon>
        <taxon>eudicotyledons</taxon>
        <taxon>Gunneridae</taxon>
        <taxon>Pentapetalae</taxon>
        <taxon>rosids</taxon>
        <taxon>fabids</taxon>
        <taxon>Fabales</taxon>
        <taxon>Fabaceae</taxon>
        <taxon>Papilionoideae</taxon>
        <taxon>50 kb inversion clade</taxon>
        <taxon>NPAAA clade</taxon>
        <taxon>Hologalegina</taxon>
        <taxon>IRL clade</taxon>
        <taxon>Trifolieae</taxon>
        <taxon>Trifolium</taxon>
    </lineage>
</organism>
<reference evidence="2 3" key="1">
    <citation type="journal article" date="2014" name="Am. J. Bot.">
        <title>Genome assembly and annotation for red clover (Trifolium pratense; Fabaceae).</title>
        <authorList>
            <person name="Istvanek J."/>
            <person name="Jaros M."/>
            <person name="Krenek A."/>
            <person name="Repkova J."/>
        </authorList>
    </citation>
    <scope>NUCLEOTIDE SEQUENCE [LARGE SCALE GENOMIC DNA]</scope>
    <source>
        <strain evidence="3">cv. Tatra</strain>
        <tissue evidence="2">Young leaves</tissue>
    </source>
</reference>
<evidence type="ECO:0000313" key="2">
    <source>
        <dbReference type="EMBL" id="PNY03348.1"/>
    </source>
</evidence>
<sequence>MLKFSESVVNLDDDSVNTPFSVKSMTYGNKQLTYAAAVNPMTSALAVKPNTSVIDGNEMTSVDAVKATSSAVFTQQSASAVNPLNSASGEDVSLKSSASGRPCGQRKKSFAKRVSPQHEDQDVEDDNAPIKLLKRAVKIEKIP</sequence>
<dbReference type="EMBL" id="ASHM01022511">
    <property type="protein sequence ID" value="PNY03348.1"/>
    <property type="molecule type" value="Genomic_DNA"/>
</dbReference>
<name>A0A2K3NJX8_TRIPR</name>
<reference evidence="2 3" key="2">
    <citation type="journal article" date="2017" name="Front. Plant Sci.">
        <title>Gene Classification and Mining of Molecular Markers Useful in Red Clover (Trifolium pratense) Breeding.</title>
        <authorList>
            <person name="Istvanek J."/>
            <person name="Dluhosova J."/>
            <person name="Dluhos P."/>
            <person name="Patkova L."/>
            <person name="Nedelnik J."/>
            <person name="Repkova J."/>
        </authorList>
    </citation>
    <scope>NUCLEOTIDE SEQUENCE [LARGE SCALE GENOMIC DNA]</scope>
    <source>
        <strain evidence="3">cv. Tatra</strain>
        <tissue evidence="2">Young leaves</tissue>
    </source>
</reference>
<protein>
    <submittedName>
        <fullName evidence="2">Uncharacterized protein</fullName>
    </submittedName>
</protein>
<feature type="compositionally biased region" description="Polar residues" evidence="1">
    <location>
        <begin position="82"/>
        <end position="99"/>
    </location>
</feature>
<comment type="caution">
    <text evidence="2">The sequence shown here is derived from an EMBL/GenBank/DDBJ whole genome shotgun (WGS) entry which is preliminary data.</text>
</comment>
<dbReference type="ExpressionAtlas" id="A0A2K3NJX8">
    <property type="expression patterns" value="baseline"/>
</dbReference>
<gene>
    <name evidence="2" type="ORF">L195_g026675</name>
</gene>
<dbReference type="Proteomes" id="UP000236291">
    <property type="component" value="Unassembled WGS sequence"/>
</dbReference>
<evidence type="ECO:0000256" key="1">
    <source>
        <dbReference type="SAM" id="MobiDB-lite"/>
    </source>
</evidence>